<protein>
    <submittedName>
        <fullName evidence="7">Flavin-dependent oxidoreductase</fullName>
    </submittedName>
</protein>
<dbReference type="Gene3D" id="3.20.20.30">
    <property type="entry name" value="Luciferase-like domain"/>
    <property type="match status" value="1"/>
</dbReference>
<dbReference type="Pfam" id="PF00296">
    <property type="entry name" value="Bac_luciferase"/>
    <property type="match status" value="1"/>
</dbReference>
<proteinExistence type="inferred from homology"/>
<accession>A0A494W9L2</accession>
<evidence type="ECO:0000256" key="2">
    <source>
        <dbReference type="ARBA" id="ARBA00022630"/>
    </source>
</evidence>
<dbReference type="PANTHER" id="PTHR30137:SF16">
    <property type="entry name" value="BLL0895 PROTEIN"/>
    <property type="match status" value="1"/>
</dbReference>
<keyword evidence="3" id="KW-0560">Oxidoreductase</keyword>
<dbReference type="InterPro" id="IPR036661">
    <property type="entry name" value="Luciferase-like_sf"/>
</dbReference>
<dbReference type="KEGG" id="sami:SAMIE_1033590"/>
<keyword evidence="2" id="KW-0285">Flavoprotein</keyword>
<feature type="compositionally biased region" description="Basic residues" evidence="5">
    <location>
        <begin position="397"/>
        <end position="408"/>
    </location>
</feature>
<evidence type="ECO:0000259" key="6">
    <source>
        <dbReference type="Pfam" id="PF00296"/>
    </source>
</evidence>
<dbReference type="GO" id="GO:0005829">
    <property type="term" value="C:cytosol"/>
    <property type="evidence" value="ECO:0007669"/>
    <property type="project" value="TreeGrafter"/>
</dbReference>
<evidence type="ECO:0000256" key="1">
    <source>
        <dbReference type="ARBA" id="ARBA00010426"/>
    </source>
</evidence>
<feature type="region of interest" description="Disordered" evidence="5">
    <location>
        <begin position="388"/>
        <end position="418"/>
    </location>
</feature>
<name>A0A494W9L2_9SPHN</name>
<organism evidence="7 8">
    <name type="scientific">Sphingobium amiense</name>
    <dbReference type="NCBI Taxonomy" id="135719"/>
    <lineage>
        <taxon>Bacteria</taxon>
        <taxon>Pseudomonadati</taxon>
        <taxon>Pseudomonadota</taxon>
        <taxon>Alphaproteobacteria</taxon>
        <taxon>Sphingomonadales</taxon>
        <taxon>Sphingomonadaceae</taxon>
        <taxon>Sphingobium</taxon>
    </lineage>
</organism>
<dbReference type="GO" id="GO:0016705">
    <property type="term" value="F:oxidoreductase activity, acting on paired donors, with incorporation or reduction of molecular oxygen"/>
    <property type="evidence" value="ECO:0007669"/>
    <property type="project" value="InterPro"/>
</dbReference>
<dbReference type="PANTHER" id="PTHR30137">
    <property type="entry name" value="LUCIFERASE-LIKE MONOOXYGENASE"/>
    <property type="match status" value="1"/>
</dbReference>
<keyword evidence="8" id="KW-1185">Reference proteome</keyword>
<sequence>MSYDGKYGMTRLRFGAFLAPHHPVGEHPLHLFRRDLAFASHLDRMGFDELWVGEHHSSGWETIGSPEMFLAAASQITNRIGLGTGVVSLPYHHPFTAAQRMVQLDYMSGGRAIFGTGPGALQSDARMFGIDSLVQRDRQDEALGVIVRLLEGKEPVTHECEWFSLQDARLQLLPLQEKLPLAAASSISPSGMKLAGKYGIGAISIASASSSGLQALPTQWSFAEEAAAEHGKTVSRADWRITMFWHIAETRQQAQDEVIQGMYKWNNDYKTTVLAFPGARLYDNPEELMADTLAEASATTVIGTPDDAIAAIRKLQDISGGVGAVLGFAHDWANREATLRSWELFARYVVPEFSGHTRSLRESALDVAATASCTRAARQRRSWRRFRPIHAPPPRWRSPRGRWRRRPAAKASALPRPA</sequence>
<dbReference type="AlphaFoldDB" id="A0A494W9L2"/>
<dbReference type="EMBL" id="AP018664">
    <property type="protein sequence ID" value="BBD99858.1"/>
    <property type="molecule type" value="Genomic_DNA"/>
</dbReference>
<reference evidence="7 8" key="1">
    <citation type="submission" date="2018-05" db="EMBL/GenBank/DDBJ databases">
        <title>Complete Genome Sequence of the Nonylphenol-Degrading Bacterium Sphingobium amiense DSM 16289T.</title>
        <authorList>
            <person name="Ootsuka M."/>
            <person name="Nishizawa T."/>
            <person name="Ohta H."/>
        </authorList>
    </citation>
    <scope>NUCLEOTIDE SEQUENCE [LARGE SCALE GENOMIC DNA]</scope>
    <source>
        <strain evidence="7 8">DSM 16289</strain>
    </source>
</reference>
<feature type="domain" description="Luciferase-like" evidence="6">
    <location>
        <begin position="13"/>
        <end position="318"/>
    </location>
</feature>
<evidence type="ECO:0000313" key="8">
    <source>
        <dbReference type="Proteomes" id="UP000279959"/>
    </source>
</evidence>
<evidence type="ECO:0000256" key="5">
    <source>
        <dbReference type="SAM" id="MobiDB-lite"/>
    </source>
</evidence>
<evidence type="ECO:0000256" key="4">
    <source>
        <dbReference type="ARBA" id="ARBA00023033"/>
    </source>
</evidence>
<keyword evidence="4" id="KW-0503">Monooxygenase</keyword>
<gene>
    <name evidence="7" type="ORF">SAMIE_1033590</name>
</gene>
<dbReference type="InterPro" id="IPR011251">
    <property type="entry name" value="Luciferase-like_dom"/>
</dbReference>
<dbReference type="SUPFAM" id="SSF51679">
    <property type="entry name" value="Bacterial luciferase-like"/>
    <property type="match status" value="1"/>
</dbReference>
<dbReference type="GO" id="GO:0004497">
    <property type="term" value="F:monooxygenase activity"/>
    <property type="evidence" value="ECO:0007669"/>
    <property type="project" value="UniProtKB-KW"/>
</dbReference>
<evidence type="ECO:0000313" key="7">
    <source>
        <dbReference type="EMBL" id="BBD99858.1"/>
    </source>
</evidence>
<evidence type="ECO:0000256" key="3">
    <source>
        <dbReference type="ARBA" id="ARBA00023002"/>
    </source>
</evidence>
<comment type="similarity">
    <text evidence="1">Belongs to the bacterial luciferase oxidoreductase family.</text>
</comment>
<dbReference type="Proteomes" id="UP000279959">
    <property type="component" value="Chromosome"/>
</dbReference>
<dbReference type="InterPro" id="IPR050766">
    <property type="entry name" value="Bact_Lucif_Oxidored"/>
</dbReference>